<feature type="chain" id="PRO_5015637523" description="Toluene tolerance protein" evidence="1">
    <location>
        <begin position="20"/>
        <end position="204"/>
    </location>
</feature>
<dbReference type="PANTHER" id="PTHR36573:SF1">
    <property type="entry name" value="INTERMEMBRANE PHOSPHOLIPID TRANSPORT SYSTEM BINDING PROTEIN MLAC"/>
    <property type="match status" value="1"/>
</dbReference>
<evidence type="ECO:0000256" key="1">
    <source>
        <dbReference type="SAM" id="SignalP"/>
    </source>
</evidence>
<name>A0A2T5MDJ1_9GAMM</name>
<accession>A0A2T5MDJ1</accession>
<dbReference type="PANTHER" id="PTHR36573">
    <property type="entry name" value="INTERMEMBRANE PHOSPHOLIPID TRANSPORT SYSTEM BINDING PROTEIN MLAC"/>
    <property type="match status" value="1"/>
</dbReference>
<evidence type="ECO:0000313" key="2">
    <source>
        <dbReference type="EMBL" id="PTU30645.1"/>
    </source>
</evidence>
<dbReference type="InterPro" id="IPR042245">
    <property type="entry name" value="Tgt2/MlaC_sf"/>
</dbReference>
<dbReference type="InterPro" id="IPR008869">
    <property type="entry name" value="MlaC/ttg2D"/>
</dbReference>
<evidence type="ECO:0000313" key="3">
    <source>
        <dbReference type="Proteomes" id="UP000244248"/>
    </source>
</evidence>
<proteinExistence type="predicted"/>
<keyword evidence="3" id="KW-1185">Reference proteome</keyword>
<dbReference type="EMBL" id="QANS01000005">
    <property type="protein sequence ID" value="PTU30645.1"/>
    <property type="molecule type" value="Genomic_DNA"/>
</dbReference>
<protein>
    <recommendedName>
        <fullName evidence="4">Toluene tolerance protein</fullName>
    </recommendedName>
</protein>
<dbReference type="Gene3D" id="3.10.450.710">
    <property type="entry name" value="Tgt2/MlaC"/>
    <property type="match status" value="1"/>
</dbReference>
<dbReference type="Proteomes" id="UP000244248">
    <property type="component" value="Unassembled WGS sequence"/>
</dbReference>
<dbReference type="OrthoDB" id="9787053at2"/>
<sequence>MKKLILLLSAALMSMTAHAAAPKAPDQVAQDATTQLLQLLTANHVKYKADSKLYYKTVNDVVVPLFDVPYIGRLVLGRNAKTATDDQRTRFQNAFKDMLIRSYANAMLDNFDSVKVSWQPLRMAADATDVTVSSTLLRTGKQPVPVGFAMRLNGTEWKIYDITVENISLVINFRSQINEEIKKNGLDSVITRMESGEYSAKPKS</sequence>
<feature type="signal peptide" evidence="1">
    <location>
        <begin position="1"/>
        <end position="19"/>
    </location>
</feature>
<evidence type="ECO:0008006" key="4">
    <source>
        <dbReference type="Google" id="ProtNLM"/>
    </source>
</evidence>
<gene>
    <name evidence="2" type="ORF">CJD38_14175</name>
</gene>
<dbReference type="Pfam" id="PF05494">
    <property type="entry name" value="MlaC"/>
    <property type="match status" value="1"/>
</dbReference>
<dbReference type="AlphaFoldDB" id="A0A2T5MDJ1"/>
<reference evidence="2 3" key="1">
    <citation type="submission" date="2018-04" db="EMBL/GenBank/DDBJ databases">
        <title>Novel species isolated from glacier.</title>
        <authorList>
            <person name="Liu Q."/>
            <person name="Xin Y.-H."/>
        </authorList>
    </citation>
    <scope>NUCLEOTIDE SEQUENCE [LARGE SCALE GENOMIC DNA]</scope>
    <source>
        <strain evidence="2 3">GT1R17</strain>
    </source>
</reference>
<keyword evidence="1" id="KW-0732">Signal</keyword>
<organism evidence="2 3">
    <name type="scientific">Stenotrophobium rhamnosiphilum</name>
    <dbReference type="NCBI Taxonomy" id="2029166"/>
    <lineage>
        <taxon>Bacteria</taxon>
        <taxon>Pseudomonadati</taxon>
        <taxon>Pseudomonadota</taxon>
        <taxon>Gammaproteobacteria</taxon>
        <taxon>Nevskiales</taxon>
        <taxon>Nevskiaceae</taxon>
        <taxon>Stenotrophobium</taxon>
    </lineage>
</organism>
<dbReference type="PIRSF" id="PIRSF004649">
    <property type="entry name" value="MlaC"/>
    <property type="match status" value="1"/>
</dbReference>
<comment type="caution">
    <text evidence="2">The sequence shown here is derived from an EMBL/GenBank/DDBJ whole genome shotgun (WGS) entry which is preliminary data.</text>
</comment>
<dbReference type="RefSeq" id="WP_107941017.1">
    <property type="nucleotide sequence ID" value="NZ_QANS01000005.1"/>
</dbReference>